<dbReference type="Proteomes" id="UP001501371">
    <property type="component" value="Unassembled WGS sequence"/>
</dbReference>
<feature type="compositionally biased region" description="Gly residues" evidence="1">
    <location>
        <begin position="1"/>
        <end position="12"/>
    </location>
</feature>
<proteinExistence type="predicted"/>
<gene>
    <name evidence="3" type="ORF">GCM10009654_43080</name>
</gene>
<dbReference type="EMBL" id="BAAAKV010000039">
    <property type="protein sequence ID" value="GAA1181288.1"/>
    <property type="molecule type" value="Genomic_DNA"/>
</dbReference>
<keyword evidence="4" id="KW-1185">Reference proteome</keyword>
<evidence type="ECO:0000313" key="3">
    <source>
        <dbReference type="EMBL" id="GAA1181288.1"/>
    </source>
</evidence>
<evidence type="ECO:0000256" key="1">
    <source>
        <dbReference type="SAM" id="MobiDB-lite"/>
    </source>
</evidence>
<feature type="transmembrane region" description="Helical" evidence="2">
    <location>
        <begin position="41"/>
        <end position="63"/>
    </location>
</feature>
<protein>
    <recommendedName>
        <fullName evidence="5">Serine/threonine protein kinase</fullName>
    </recommendedName>
</protein>
<feature type="compositionally biased region" description="Basic and acidic residues" evidence="1">
    <location>
        <begin position="95"/>
        <end position="104"/>
    </location>
</feature>
<keyword evidence="2" id="KW-0812">Transmembrane</keyword>
<sequence length="293" mass="30574">MNSGEGPHGSGRYGADRGGIRVDARGRSRNSVAGRDNNTTYIVSVSTAAIAVIVGLVILLVMWQPWQETDTTGERNRAETTIGSELAGGPSARGAPDREPPSAREDDEDPEDPETSPSPTPSASPPPDPPDPADVAFASVGVGTCLNVFDDGWGKLNQERPVAVDCGAGFAFSKVTVVTTSASDCPGGAGRWGWGHVNDDGSTVALCLDRVFTAGQCFPATLSKQADGSLRGEGRLFSVWGCDRTQVPKGQNAIMAITAVLNGGGCPRRTDRQTLSWQVFNGAATVCAVQRTN</sequence>
<feature type="region of interest" description="Disordered" evidence="1">
    <location>
        <begin position="1"/>
        <end position="34"/>
    </location>
</feature>
<feature type="compositionally biased region" description="Pro residues" evidence="1">
    <location>
        <begin position="116"/>
        <end position="132"/>
    </location>
</feature>
<name>A0ABP4FKV5_9ACTN</name>
<accession>A0ABP4FKV5</accession>
<reference evidence="4" key="1">
    <citation type="journal article" date="2019" name="Int. J. Syst. Evol. Microbiol.">
        <title>The Global Catalogue of Microorganisms (GCM) 10K type strain sequencing project: providing services to taxonomists for standard genome sequencing and annotation.</title>
        <authorList>
            <consortium name="The Broad Institute Genomics Platform"/>
            <consortium name="The Broad Institute Genome Sequencing Center for Infectious Disease"/>
            <person name="Wu L."/>
            <person name="Ma J."/>
        </authorList>
    </citation>
    <scope>NUCLEOTIDE SEQUENCE [LARGE SCALE GENOMIC DNA]</scope>
    <source>
        <strain evidence="4">JCM 12696</strain>
    </source>
</reference>
<feature type="compositionally biased region" description="Acidic residues" evidence="1">
    <location>
        <begin position="105"/>
        <end position="114"/>
    </location>
</feature>
<feature type="region of interest" description="Disordered" evidence="1">
    <location>
        <begin position="70"/>
        <end position="136"/>
    </location>
</feature>
<evidence type="ECO:0000256" key="2">
    <source>
        <dbReference type="SAM" id="Phobius"/>
    </source>
</evidence>
<feature type="compositionally biased region" description="Basic and acidic residues" evidence="1">
    <location>
        <begin position="14"/>
        <end position="26"/>
    </location>
</feature>
<keyword evidence="2" id="KW-0472">Membrane</keyword>
<keyword evidence="2" id="KW-1133">Transmembrane helix</keyword>
<evidence type="ECO:0000313" key="4">
    <source>
        <dbReference type="Proteomes" id="UP001501371"/>
    </source>
</evidence>
<comment type="caution">
    <text evidence="3">The sequence shown here is derived from an EMBL/GenBank/DDBJ whole genome shotgun (WGS) entry which is preliminary data.</text>
</comment>
<organism evidence="3 4">
    <name type="scientific">Streptomyces hebeiensis</name>
    <dbReference type="NCBI Taxonomy" id="229486"/>
    <lineage>
        <taxon>Bacteria</taxon>
        <taxon>Bacillati</taxon>
        <taxon>Actinomycetota</taxon>
        <taxon>Actinomycetes</taxon>
        <taxon>Kitasatosporales</taxon>
        <taxon>Streptomycetaceae</taxon>
        <taxon>Streptomyces</taxon>
    </lineage>
</organism>
<evidence type="ECO:0008006" key="5">
    <source>
        <dbReference type="Google" id="ProtNLM"/>
    </source>
</evidence>